<accession>A0ACB8Q5Q6</accession>
<keyword evidence="2" id="KW-1185">Reference proteome</keyword>
<dbReference type="Proteomes" id="UP000814128">
    <property type="component" value="Unassembled WGS sequence"/>
</dbReference>
<gene>
    <name evidence="1" type="ORF">K488DRAFT_91459</name>
</gene>
<evidence type="ECO:0000313" key="2">
    <source>
        <dbReference type="Proteomes" id="UP000814128"/>
    </source>
</evidence>
<organism evidence="1 2">
    <name type="scientific">Vararia minispora EC-137</name>
    <dbReference type="NCBI Taxonomy" id="1314806"/>
    <lineage>
        <taxon>Eukaryota</taxon>
        <taxon>Fungi</taxon>
        <taxon>Dikarya</taxon>
        <taxon>Basidiomycota</taxon>
        <taxon>Agaricomycotina</taxon>
        <taxon>Agaricomycetes</taxon>
        <taxon>Russulales</taxon>
        <taxon>Lachnocladiaceae</taxon>
        <taxon>Vararia</taxon>
    </lineage>
</organism>
<evidence type="ECO:0000313" key="1">
    <source>
        <dbReference type="EMBL" id="KAI0027027.1"/>
    </source>
</evidence>
<proteinExistence type="predicted"/>
<sequence>MCRVPSRNSSPCAADGLAEDGTQQWQEDAIEPEHTSERVSSVGGSSEKGRADHGAAREGLCKGATSEDVDPAVVRLVVHTVGTDEGVGVGTGVIPPTNNSQNDGSCISTMLLCRGSHAKHKTQKAVAFAQEVARIIIDWDLGFLNLKAVPINPFIDFSNVDQFAFATGHIRQDPISFNNAYVCV</sequence>
<reference evidence="1" key="2">
    <citation type="journal article" date="2022" name="New Phytol.">
        <title>Evolutionary transition to the ectomycorrhizal habit in the genomes of a hyperdiverse lineage of mushroom-forming fungi.</title>
        <authorList>
            <person name="Looney B."/>
            <person name="Miyauchi S."/>
            <person name="Morin E."/>
            <person name="Drula E."/>
            <person name="Courty P.E."/>
            <person name="Kohler A."/>
            <person name="Kuo A."/>
            <person name="LaButti K."/>
            <person name="Pangilinan J."/>
            <person name="Lipzen A."/>
            <person name="Riley R."/>
            <person name="Andreopoulos W."/>
            <person name="He G."/>
            <person name="Johnson J."/>
            <person name="Nolan M."/>
            <person name="Tritt A."/>
            <person name="Barry K.W."/>
            <person name="Grigoriev I.V."/>
            <person name="Nagy L.G."/>
            <person name="Hibbett D."/>
            <person name="Henrissat B."/>
            <person name="Matheny P.B."/>
            <person name="Labbe J."/>
            <person name="Martin F.M."/>
        </authorList>
    </citation>
    <scope>NUCLEOTIDE SEQUENCE</scope>
    <source>
        <strain evidence="1">EC-137</strain>
    </source>
</reference>
<protein>
    <submittedName>
        <fullName evidence="1">Uncharacterized protein</fullName>
    </submittedName>
</protein>
<dbReference type="EMBL" id="MU274040">
    <property type="protein sequence ID" value="KAI0027027.1"/>
    <property type="molecule type" value="Genomic_DNA"/>
</dbReference>
<name>A0ACB8Q5Q6_9AGAM</name>
<comment type="caution">
    <text evidence="1">The sequence shown here is derived from an EMBL/GenBank/DDBJ whole genome shotgun (WGS) entry which is preliminary data.</text>
</comment>
<reference evidence="1" key="1">
    <citation type="submission" date="2021-02" db="EMBL/GenBank/DDBJ databases">
        <authorList>
            <consortium name="DOE Joint Genome Institute"/>
            <person name="Ahrendt S."/>
            <person name="Looney B.P."/>
            <person name="Miyauchi S."/>
            <person name="Morin E."/>
            <person name="Drula E."/>
            <person name="Courty P.E."/>
            <person name="Chicoki N."/>
            <person name="Fauchery L."/>
            <person name="Kohler A."/>
            <person name="Kuo A."/>
            <person name="Labutti K."/>
            <person name="Pangilinan J."/>
            <person name="Lipzen A."/>
            <person name="Riley R."/>
            <person name="Andreopoulos W."/>
            <person name="He G."/>
            <person name="Johnson J."/>
            <person name="Barry K.W."/>
            <person name="Grigoriev I.V."/>
            <person name="Nagy L."/>
            <person name="Hibbett D."/>
            <person name="Henrissat B."/>
            <person name="Matheny P.B."/>
            <person name="Labbe J."/>
            <person name="Martin F."/>
        </authorList>
    </citation>
    <scope>NUCLEOTIDE SEQUENCE</scope>
    <source>
        <strain evidence="1">EC-137</strain>
    </source>
</reference>